<gene>
    <name evidence="2" type="ORF">BVC80_1705g16</name>
</gene>
<organism evidence="2 3">
    <name type="scientific">Macleaya cordata</name>
    <name type="common">Five-seeded plume-poppy</name>
    <name type="synonym">Bocconia cordata</name>
    <dbReference type="NCBI Taxonomy" id="56857"/>
    <lineage>
        <taxon>Eukaryota</taxon>
        <taxon>Viridiplantae</taxon>
        <taxon>Streptophyta</taxon>
        <taxon>Embryophyta</taxon>
        <taxon>Tracheophyta</taxon>
        <taxon>Spermatophyta</taxon>
        <taxon>Magnoliopsida</taxon>
        <taxon>Ranunculales</taxon>
        <taxon>Papaveraceae</taxon>
        <taxon>Papaveroideae</taxon>
        <taxon>Macleaya</taxon>
    </lineage>
</organism>
<dbReference type="SUPFAM" id="SSF57756">
    <property type="entry name" value="Retrovirus zinc finger-like domains"/>
    <property type="match status" value="1"/>
</dbReference>
<dbReference type="AlphaFoldDB" id="A0A200Q5Z8"/>
<evidence type="ECO:0000313" key="3">
    <source>
        <dbReference type="Proteomes" id="UP000195402"/>
    </source>
</evidence>
<keyword evidence="3" id="KW-1185">Reference proteome</keyword>
<comment type="caution">
    <text evidence="2">The sequence shown here is derived from an EMBL/GenBank/DDBJ whole genome shotgun (WGS) entry which is preliminary data.</text>
</comment>
<proteinExistence type="predicted"/>
<dbReference type="InParanoid" id="A0A200Q5Z8"/>
<dbReference type="InterPro" id="IPR036875">
    <property type="entry name" value="Znf_CCHC_sf"/>
</dbReference>
<dbReference type="GO" id="GO:0003676">
    <property type="term" value="F:nucleic acid binding"/>
    <property type="evidence" value="ECO:0007669"/>
    <property type="project" value="InterPro"/>
</dbReference>
<evidence type="ECO:0008006" key="4">
    <source>
        <dbReference type="Google" id="ProtNLM"/>
    </source>
</evidence>
<dbReference type="GO" id="GO:0008270">
    <property type="term" value="F:zinc ion binding"/>
    <property type="evidence" value="ECO:0007669"/>
    <property type="project" value="InterPro"/>
</dbReference>
<evidence type="ECO:0000256" key="1">
    <source>
        <dbReference type="SAM" id="Coils"/>
    </source>
</evidence>
<keyword evidence="1" id="KW-0175">Coiled coil</keyword>
<sequence>MLVELVVIYSRNRVLAQGAGLAEFKLETHHCPLKGKFVEFEFVELLERRGSRNLCPSSGKSKNIAFTASKSSKEENELSSDEEMALLTSQFKTFLKNKKEKFQKPRFGLSSKIRPYEKFKNFEKKFEKKNSTEVQYFKCHGFGHMANECPNEAPVKANKAMKVTLDNSDSSSNTSETSDEEIKEEMNAMTVTLSQILKNAYTSNEHEESDEEIDPKELCANHLKKCLDSSKDNKVMNEKLIFIQAERDEAMINLQESSIKTKQLEEEISRLLAKINSLKLDLREALDKIKSLDSTLASTKRDLISSNDLLDKFNHGSTLYLTC</sequence>
<reference evidence="2 3" key="1">
    <citation type="journal article" date="2017" name="Mol. Plant">
        <title>The Genome of Medicinal Plant Macleaya cordata Provides New Insights into Benzylisoquinoline Alkaloids Metabolism.</title>
        <authorList>
            <person name="Liu X."/>
            <person name="Liu Y."/>
            <person name="Huang P."/>
            <person name="Ma Y."/>
            <person name="Qing Z."/>
            <person name="Tang Q."/>
            <person name="Cao H."/>
            <person name="Cheng P."/>
            <person name="Zheng Y."/>
            <person name="Yuan Z."/>
            <person name="Zhou Y."/>
            <person name="Liu J."/>
            <person name="Tang Z."/>
            <person name="Zhuo Y."/>
            <person name="Zhang Y."/>
            <person name="Yu L."/>
            <person name="Huang J."/>
            <person name="Yang P."/>
            <person name="Peng Q."/>
            <person name="Zhang J."/>
            <person name="Jiang W."/>
            <person name="Zhang Z."/>
            <person name="Lin K."/>
            <person name="Ro D.K."/>
            <person name="Chen X."/>
            <person name="Xiong X."/>
            <person name="Shang Y."/>
            <person name="Huang S."/>
            <person name="Zeng J."/>
        </authorList>
    </citation>
    <scope>NUCLEOTIDE SEQUENCE [LARGE SCALE GENOMIC DNA]</scope>
    <source>
        <strain evidence="3">cv. BLH2017</strain>
        <tissue evidence="2">Root</tissue>
    </source>
</reference>
<name>A0A200Q5Z8_MACCD</name>
<dbReference type="EMBL" id="MVGT01002980">
    <property type="protein sequence ID" value="OVA05909.1"/>
    <property type="molecule type" value="Genomic_DNA"/>
</dbReference>
<dbReference type="Proteomes" id="UP000195402">
    <property type="component" value="Unassembled WGS sequence"/>
</dbReference>
<evidence type="ECO:0000313" key="2">
    <source>
        <dbReference type="EMBL" id="OVA05909.1"/>
    </source>
</evidence>
<feature type="coiled-coil region" evidence="1">
    <location>
        <begin position="247"/>
        <end position="302"/>
    </location>
</feature>
<accession>A0A200Q5Z8</accession>
<protein>
    <recommendedName>
        <fullName evidence="4">Zinc finger protein</fullName>
    </recommendedName>
</protein>